<name>A0ACA9Y936_9ASCO</name>
<dbReference type="Proteomes" id="UP001152531">
    <property type="component" value="Unassembled WGS sequence"/>
</dbReference>
<sequence>MFFVNFVLAFGVFATCGECVRNYIQELEAYQSAKVESNCIKEALGRILSICRDEGVEYLSIEERKYSALKLTLCEMNNLHIQIPQGCLNLNTILDYDDCIKILEKIPQYWTSFSGNFREIKKICFEESLPYEKEQILSLYTNITRLFIKLDKDFSNSLADSKIVQNNMKQKLDELVHQVEFITDMVMKTQHDTMKGLKDTTVDLQNSFENSLELIVSLTQVGKINLNEMAVNLNFLNKELSEISKAIVNSGIEKVMSELKETVDLKSHEISDTLSQVVDDVKDKLEGMGSYLEETEKKEISIFKNLMETNNLVSRINEVLKDTGQNALVQQQNKRLNEAYINDFLTELFGELEESFLEVEERMHESLNDIDTQVSRTLKTVSQIDKKIESLMRVFQLASLPSFIRAKVINGYEFTIQTSKYVLQQLKNVTVSTEILIRLLVLLPTIPFVYQIIGLVTSIMKSSAPSTRSVLRKQRRSPIIFVTICVIYLFLLLVFVAFLFSSKPGDGTIMWRDAKSSYQ</sequence>
<reference evidence="1" key="1">
    <citation type="submission" date="2022-06" db="EMBL/GenBank/DDBJ databases">
        <authorList>
            <person name="Legras J.-L."/>
            <person name="Devillers H."/>
            <person name="Grondin C."/>
        </authorList>
    </citation>
    <scope>NUCLEOTIDE SEQUENCE</scope>
    <source>
        <strain evidence="1">CLIB 1444</strain>
    </source>
</reference>
<dbReference type="EMBL" id="CALSDN010000006">
    <property type="protein sequence ID" value="CAH6721413.1"/>
    <property type="molecule type" value="Genomic_DNA"/>
</dbReference>
<evidence type="ECO:0000313" key="1">
    <source>
        <dbReference type="EMBL" id="CAH6721413.1"/>
    </source>
</evidence>
<evidence type="ECO:0000313" key="2">
    <source>
        <dbReference type="Proteomes" id="UP001152531"/>
    </source>
</evidence>
<comment type="caution">
    <text evidence="1">The sequence shown here is derived from an EMBL/GenBank/DDBJ whole genome shotgun (WGS) entry which is preliminary data.</text>
</comment>
<keyword evidence="2" id="KW-1185">Reference proteome</keyword>
<accession>A0ACA9Y936</accession>
<organism evidence="1 2">
    <name type="scientific">[Candida] jaroonii</name>
    <dbReference type="NCBI Taxonomy" id="467808"/>
    <lineage>
        <taxon>Eukaryota</taxon>
        <taxon>Fungi</taxon>
        <taxon>Dikarya</taxon>
        <taxon>Ascomycota</taxon>
        <taxon>Saccharomycotina</taxon>
        <taxon>Pichiomycetes</taxon>
        <taxon>Debaryomycetaceae</taxon>
        <taxon>Yamadazyma</taxon>
    </lineage>
</organism>
<proteinExistence type="predicted"/>
<gene>
    <name evidence="1" type="ORF">CLIB1444_06S01618</name>
</gene>
<protein>
    <submittedName>
        <fullName evidence="1">Nuclear fusion protein Kar5p</fullName>
    </submittedName>
</protein>